<evidence type="ECO:0000313" key="1">
    <source>
        <dbReference type="EMBL" id="TTD77405.1"/>
    </source>
</evidence>
<reference evidence="1 2" key="1">
    <citation type="journal article" date="2019" name="Genome Biol. Evol.">
        <title>Whole-Genome Sequencing of the Giant Devil Catfish, Bagarius yarrelli.</title>
        <authorList>
            <person name="Jiang W."/>
            <person name="Lv Y."/>
            <person name="Cheng L."/>
            <person name="Yang K."/>
            <person name="Chao B."/>
            <person name="Wang X."/>
            <person name="Li Y."/>
            <person name="Pan X."/>
            <person name="You X."/>
            <person name="Zhang Y."/>
            <person name="Yang J."/>
            <person name="Li J."/>
            <person name="Zhang X."/>
            <person name="Liu S."/>
            <person name="Sun C."/>
            <person name="Yang J."/>
            <person name="Shi Q."/>
        </authorList>
    </citation>
    <scope>NUCLEOTIDE SEQUENCE [LARGE SCALE GENOMIC DNA]</scope>
    <source>
        <strain evidence="1">JWS20170419001</strain>
        <tissue evidence="1">Muscle</tissue>
    </source>
</reference>
<evidence type="ECO:0000313" key="2">
    <source>
        <dbReference type="Proteomes" id="UP000319801"/>
    </source>
</evidence>
<keyword evidence="2" id="KW-1185">Reference proteome</keyword>
<gene>
    <name evidence="1" type="ORF">Baya_14908</name>
</gene>
<organism evidence="1 2">
    <name type="scientific">Bagarius yarrelli</name>
    <name type="common">Goonch</name>
    <name type="synonym">Bagrus yarrelli</name>
    <dbReference type="NCBI Taxonomy" id="175774"/>
    <lineage>
        <taxon>Eukaryota</taxon>
        <taxon>Metazoa</taxon>
        <taxon>Chordata</taxon>
        <taxon>Craniata</taxon>
        <taxon>Vertebrata</taxon>
        <taxon>Euteleostomi</taxon>
        <taxon>Actinopterygii</taxon>
        <taxon>Neopterygii</taxon>
        <taxon>Teleostei</taxon>
        <taxon>Ostariophysi</taxon>
        <taxon>Siluriformes</taxon>
        <taxon>Sisoridae</taxon>
        <taxon>Sisorinae</taxon>
        <taxon>Bagarius</taxon>
    </lineage>
</organism>
<proteinExistence type="predicted"/>
<name>A0A556VA37_BAGYA</name>
<dbReference type="Proteomes" id="UP000319801">
    <property type="component" value="Unassembled WGS sequence"/>
</dbReference>
<comment type="caution">
    <text evidence="1">The sequence shown here is derived from an EMBL/GenBank/DDBJ whole genome shotgun (WGS) entry which is preliminary data.</text>
</comment>
<sequence>MLEGKKTRGDEGGMKAEPLCFSATSLSRGMTDRRVFPCEGGTMSCSEAQRDLAFPPSPLPMPCQKRFGSWPSVHNGSVAKKTNTIQACLRGGGTGAKDSSPHFRVRSQVEEIRVLSAGAQMVSDDIPIISASQIVDEESGHI</sequence>
<protein>
    <submittedName>
        <fullName evidence="1">Uncharacterized protein</fullName>
    </submittedName>
</protein>
<accession>A0A556VA37</accession>
<dbReference type="EMBL" id="VCAZ01000184">
    <property type="protein sequence ID" value="TTD77405.1"/>
    <property type="molecule type" value="Genomic_DNA"/>
</dbReference>
<dbReference type="AlphaFoldDB" id="A0A556VA37"/>